<dbReference type="Gene3D" id="1.10.600.10">
    <property type="entry name" value="Farnesyl Diphosphate Synthase"/>
    <property type="match status" value="1"/>
</dbReference>
<dbReference type="PANTHER" id="PTHR12001:SF44">
    <property type="entry name" value="GERANYLGERANYL PYROPHOSPHATE SYNTHASE"/>
    <property type="match status" value="1"/>
</dbReference>
<evidence type="ECO:0000256" key="1">
    <source>
        <dbReference type="ARBA" id="ARBA00022723"/>
    </source>
</evidence>
<dbReference type="InterPro" id="IPR000092">
    <property type="entry name" value="Polyprenyl_synt"/>
</dbReference>
<comment type="caution">
    <text evidence="3">The sequence shown here is derived from an EMBL/GenBank/DDBJ whole genome shotgun (WGS) entry which is preliminary data.</text>
</comment>
<dbReference type="InterPro" id="IPR008949">
    <property type="entry name" value="Isoprenoid_synthase_dom_sf"/>
</dbReference>
<keyword evidence="4" id="KW-1185">Reference proteome</keyword>
<protein>
    <submittedName>
        <fullName evidence="3">(African queen) hypothetical protein</fullName>
    </submittedName>
</protein>
<dbReference type="PROSITE" id="PS00723">
    <property type="entry name" value="POLYPRENYL_SYNTHASE_1"/>
    <property type="match status" value="1"/>
</dbReference>
<reference evidence="3" key="1">
    <citation type="submission" date="2021-09" db="EMBL/GenBank/DDBJ databases">
        <authorList>
            <person name="Martin H S."/>
        </authorList>
    </citation>
    <scope>NUCLEOTIDE SEQUENCE</scope>
</reference>
<dbReference type="SUPFAM" id="SSF48576">
    <property type="entry name" value="Terpenoid synthases"/>
    <property type="match status" value="1"/>
</dbReference>
<proteinExistence type="predicted"/>
<evidence type="ECO:0000313" key="3">
    <source>
        <dbReference type="EMBL" id="CAG9559894.1"/>
    </source>
</evidence>
<keyword evidence="2" id="KW-0460">Magnesium</keyword>
<evidence type="ECO:0000256" key="2">
    <source>
        <dbReference type="ARBA" id="ARBA00022842"/>
    </source>
</evidence>
<dbReference type="Proteomes" id="UP000789524">
    <property type="component" value="Unassembled WGS sequence"/>
</dbReference>
<dbReference type="InterPro" id="IPR033749">
    <property type="entry name" value="Polyprenyl_synt_CS"/>
</dbReference>
<organism evidence="3 4">
    <name type="scientific">Danaus chrysippus</name>
    <name type="common">African queen</name>
    <dbReference type="NCBI Taxonomy" id="151541"/>
    <lineage>
        <taxon>Eukaryota</taxon>
        <taxon>Metazoa</taxon>
        <taxon>Ecdysozoa</taxon>
        <taxon>Arthropoda</taxon>
        <taxon>Hexapoda</taxon>
        <taxon>Insecta</taxon>
        <taxon>Pterygota</taxon>
        <taxon>Neoptera</taxon>
        <taxon>Endopterygota</taxon>
        <taxon>Lepidoptera</taxon>
        <taxon>Glossata</taxon>
        <taxon>Ditrysia</taxon>
        <taxon>Papilionoidea</taxon>
        <taxon>Nymphalidae</taxon>
        <taxon>Danainae</taxon>
        <taxon>Danaini</taxon>
        <taxon>Danaina</taxon>
        <taxon>Danaus</taxon>
        <taxon>Anosia</taxon>
    </lineage>
</organism>
<evidence type="ECO:0000313" key="4">
    <source>
        <dbReference type="Proteomes" id="UP000789524"/>
    </source>
</evidence>
<dbReference type="GO" id="GO:0008299">
    <property type="term" value="P:isoprenoid biosynthetic process"/>
    <property type="evidence" value="ECO:0007669"/>
    <property type="project" value="InterPro"/>
</dbReference>
<dbReference type="Pfam" id="PF00348">
    <property type="entry name" value="polyprenyl_synt"/>
    <property type="match status" value="1"/>
</dbReference>
<keyword evidence="1" id="KW-0479">Metal-binding</keyword>
<dbReference type="OrthoDB" id="6921389at2759"/>
<dbReference type="PANTHER" id="PTHR12001">
    <property type="entry name" value="GERANYLGERANYL PYROPHOSPHATE SYNTHASE"/>
    <property type="match status" value="1"/>
</dbReference>
<dbReference type="EMBL" id="CAKASE010000044">
    <property type="protein sequence ID" value="CAG9559894.1"/>
    <property type="molecule type" value="Genomic_DNA"/>
</dbReference>
<accession>A0A8J2QCN2</accession>
<sequence length="165" mass="18774">MAKEVRNENFNLDEEILAPYTHLTRIRGKEFREQLVRSFNYWLKVPEIQFKNAIDIMTMLHNATLLFDDIQDSSLTRRGLPAAHCVYGVPLTLNAGSQMILKCISKASELVPSREGDNDGYVLEDITEGKFTLPVIYTMKTPEGPQVLSILFNIVDTNISHQFVV</sequence>
<name>A0A8J2QCN2_9NEOP</name>
<dbReference type="GO" id="GO:0004659">
    <property type="term" value="F:prenyltransferase activity"/>
    <property type="evidence" value="ECO:0007669"/>
    <property type="project" value="InterPro"/>
</dbReference>
<gene>
    <name evidence="3" type="ORF">DCHRY22_LOCUS1669</name>
</gene>
<dbReference type="GO" id="GO:0042811">
    <property type="term" value="P:pheromone biosynthetic process"/>
    <property type="evidence" value="ECO:0007669"/>
    <property type="project" value="UniProtKB-ARBA"/>
</dbReference>
<dbReference type="GO" id="GO:0046872">
    <property type="term" value="F:metal ion binding"/>
    <property type="evidence" value="ECO:0007669"/>
    <property type="project" value="UniProtKB-KW"/>
</dbReference>
<dbReference type="AlphaFoldDB" id="A0A8J2QCN2"/>